<evidence type="ECO:0000256" key="5">
    <source>
        <dbReference type="SAM" id="MobiDB-lite"/>
    </source>
</evidence>
<evidence type="ECO:0000313" key="9">
    <source>
        <dbReference type="Proteomes" id="UP000023067"/>
    </source>
</evidence>
<feature type="transmembrane region" description="Helical" evidence="6">
    <location>
        <begin position="63"/>
        <end position="84"/>
    </location>
</feature>
<dbReference type="EMBL" id="JDYK01000025">
    <property type="protein sequence ID" value="EWS79776.1"/>
    <property type="molecule type" value="Genomic_DNA"/>
</dbReference>
<accession>Z9JPQ2</accession>
<keyword evidence="2 6" id="KW-0812">Transmembrane</keyword>
<name>Z9JPQ2_9MICO</name>
<feature type="transmembrane region" description="Helical" evidence="6">
    <location>
        <begin position="96"/>
        <end position="121"/>
    </location>
</feature>
<dbReference type="GO" id="GO:0022857">
    <property type="term" value="F:transmembrane transporter activity"/>
    <property type="evidence" value="ECO:0007669"/>
    <property type="project" value="InterPro"/>
</dbReference>
<organism evidence="8 9">
    <name type="scientific">Brachybacterium phenoliresistens</name>
    <dbReference type="NCBI Taxonomy" id="396014"/>
    <lineage>
        <taxon>Bacteria</taxon>
        <taxon>Bacillati</taxon>
        <taxon>Actinomycetota</taxon>
        <taxon>Actinomycetes</taxon>
        <taxon>Micrococcales</taxon>
        <taxon>Dermabacteraceae</taxon>
        <taxon>Brachybacterium</taxon>
    </lineage>
</organism>
<dbReference type="InterPro" id="IPR011701">
    <property type="entry name" value="MFS"/>
</dbReference>
<dbReference type="PANTHER" id="PTHR23534">
    <property type="entry name" value="MFS PERMEASE"/>
    <property type="match status" value="1"/>
</dbReference>
<comment type="caution">
    <text evidence="8">The sequence shown here is derived from an EMBL/GenBank/DDBJ whole genome shotgun (WGS) entry which is preliminary data.</text>
</comment>
<dbReference type="Proteomes" id="UP000023067">
    <property type="component" value="Unassembled WGS sequence"/>
</dbReference>
<feature type="compositionally biased region" description="Low complexity" evidence="5">
    <location>
        <begin position="1"/>
        <end position="43"/>
    </location>
</feature>
<dbReference type="RefSeq" id="WP_156954192.1">
    <property type="nucleotide sequence ID" value="NZ_KK070007.1"/>
</dbReference>
<evidence type="ECO:0000256" key="6">
    <source>
        <dbReference type="SAM" id="Phobius"/>
    </source>
</evidence>
<dbReference type="PANTHER" id="PTHR23534:SF1">
    <property type="entry name" value="MAJOR FACILITATOR SUPERFAMILY PROTEIN"/>
    <property type="match status" value="1"/>
</dbReference>
<evidence type="ECO:0000256" key="4">
    <source>
        <dbReference type="ARBA" id="ARBA00023136"/>
    </source>
</evidence>
<feature type="transmembrane region" description="Helical" evidence="6">
    <location>
        <begin position="152"/>
        <end position="180"/>
    </location>
</feature>
<evidence type="ECO:0000259" key="7">
    <source>
        <dbReference type="PROSITE" id="PS50850"/>
    </source>
</evidence>
<feature type="transmembrane region" description="Helical" evidence="6">
    <location>
        <begin position="192"/>
        <end position="212"/>
    </location>
</feature>
<dbReference type="OrthoDB" id="9776171at2"/>
<protein>
    <submittedName>
        <fullName evidence="8">MFS transporter</fullName>
    </submittedName>
</protein>
<dbReference type="Pfam" id="PF07690">
    <property type="entry name" value="MFS_1"/>
    <property type="match status" value="1"/>
</dbReference>
<evidence type="ECO:0000256" key="1">
    <source>
        <dbReference type="ARBA" id="ARBA00004651"/>
    </source>
</evidence>
<dbReference type="AlphaFoldDB" id="Z9JPQ2"/>
<feature type="domain" description="Major facilitator superfamily (MFS) profile" evidence="7">
    <location>
        <begin position="63"/>
        <end position="250"/>
    </location>
</feature>
<feature type="transmembrane region" description="Helical" evidence="6">
    <location>
        <begin position="218"/>
        <end position="238"/>
    </location>
</feature>
<dbReference type="InterPro" id="IPR036259">
    <property type="entry name" value="MFS_trans_sf"/>
</dbReference>
<feature type="non-terminal residue" evidence="8">
    <location>
        <position position="1"/>
    </location>
</feature>
<keyword evidence="4 6" id="KW-0472">Membrane</keyword>
<evidence type="ECO:0000256" key="2">
    <source>
        <dbReference type="ARBA" id="ARBA00022692"/>
    </source>
</evidence>
<dbReference type="GO" id="GO:0005886">
    <property type="term" value="C:plasma membrane"/>
    <property type="evidence" value="ECO:0007669"/>
    <property type="project" value="UniProtKB-SubCell"/>
</dbReference>
<comment type="subcellular location">
    <subcellularLocation>
        <location evidence="1">Cell membrane</location>
        <topology evidence="1">Multi-pass membrane protein</topology>
    </subcellularLocation>
</comment>
<keyword evidence="3 6" id="KW-1133">Transmembrane helix</keyword>
<dbReference type="STRING" id="396014.BF93_09655"/>
<gene>
    <name evidence="8" type="ORF">BF93_09655</name>
</gene>
<dbReference type="Gene3D" id="1.20.1250.20">
    <property type="entry name" value="MFS general substrate transporter like domains"/>
    <property type="match status" value="1"/>
</dbReference>
<sequence length="250" mass="24758">LLRAAARGAGPAEVGAAPGPAGAGADAVPALDGPGPAPDAARPPARRRGRLRQLLAEARANGAARYAVTAILTAQIVMVAIMTMTPVHIAHHGGSITVVGLTISLHVAGMFALAPLVGLLADRFGHRAAVGGGVLILLASLLLAALRPDSTAGIVVSLILLGVGWSFVNVSASALFSAVITDRSRASSQGGIDALANLCGASAALAAGPLMAVSSFSVLSLLAILALVPLAVLTVRAPRRSASADRARPA</sequence>
<evidence type="ECO:0000256" key="3">
    <source>
        <dbReference type="ARBA" id="ARBA00022989"/>
    </source>
</evidence>
<feature type="transmembrane region" description="Helical" evidence="6">
    <location>
        <begin position="128"/>
        <end position="146"/>
    </location>
</feature>
<dbReference type="InterPro" id="IPR020846">
    <property type="entry name" value="MFS_dom"/>
</dbReference>
<dbReference type="SUPFAM" id="SSF103473">
    <property type="entry name" value="MFS general substrate transporter"/>
    <property type="match status" value="1"/>
</dbReference>
<proteinExistence type="predicted"/>
<dbReference type="eggNOG" id="COG2814">
    <property type="taxonomic scope" value="Bacteria"/>
</dbReference>
<dbReference type="PATRIC" id="fig|396014.3.peg.3430"/>
<feature type="region of interest" description="Disordered" evidence="5">
    <location>
        <begin position="1"/>
        <end position="47"/>
    </location>
</feature>
<dbReference type="PROSITE" id="PS50850">
    <property type="entry name" value="MFS"/>
    <property type="match status" value="1"/>
</dbReference>
<dbReference type="HOGENOM" id="CLU_1113277_0_0_11"/>
<keyword evidence="9" id="KW-1185">Reference proteome</keyword>
<reference evidence="8 9" key="1">
    <citation type="submission" date="2014-02" db="EMBL/GenBank/DDBJ databases">
        <title>Genome sequence of Brachybacterium phenoliresistens strain W13A50.</title>
        <authorList>
            <person name="Wang X."/>
        </authorList>
    </citation>
    <scope>NUCLEOTIDE SEQUENCE [LARGE SCALE GENOMIC DNA]</scope>
    <source>
        <strain evidence="8 9">W13A50</strain>
    </source>
</reference>
<evidence type="ECO:0000313" key="8">
    <source>
        <dbReference type="EMBL" id="EWS79776.1"/>
    </source>
</evidence>